<evidence type="ECO:0000313" key="1">
    <source>
        <dbReference type="EMBL" id="MBD8084559.1"/>
    </source>
</evidence>
<keyword evidence="2" id="KW-1185">Reference proteome</keyword>
<dbReference type="EMBL" id="JACYFS010000011">
    <property type="protein sequence ID" value="MBD8084559.1"/>
    <property type="molecule type" value="Genomic_DNA"/>
</dbReference>
<protein>
    <submittedName>
        <fullName evidence="1">Uncharacterized protein</fullName>
    </submittedName>
</protein>
<name>A0ABR8ZGY5_9FLAO</name>
<accession>A0ABR8ZGY5</accession>
<proteinExistence type="predicted"/>
<comment type="caution">
    <text evidence="1">The sequence shown here is derived from an EMBL/GenBank/DDBJ whole genome shotgun (WGS) entry which is preliminary data.</text>
</comment>
<dbReference type="Proteomes" id="UP000637299">
    <property type="component" value="Unassembled WGS sequence"/>
</dbReference>
<sequence length="57" mass="6753">MKTLTDPKMPLGKRLMLIEQTINRKLPVEFNFEDTFYLNTRADHHLICSLCFIVDIK</sequence>
<reference evidence="1 2" key="1">
    <citation type="submission" date="2020-09" db="EMBL/GenBank/DDBJ databases">
        <title>Genome seq and assembly of Chryseobacterium sp.</title>
        <authorList>
            <person name="Chhetri G."/>
        </authorList>
    </citation>
    <scope>NUCLEOTIDE SEQUENCE [LARGE SCALE GENOMIC DNA]</scope>
    <source>
        <strain evidence="1 2">GCR10</strain>
    </source>
</reference>
<organism evidence="1 2">
    <name type="scientific">Chryseobacterium caseinilyticum</name>
    <dbReference type="NCBI Taxonomy" id="2771428"/>
    <lineage>
        <taxon>Bacteria</taxon>
        <taxon>Pseudomonadati</taxon>
        <taxon>Bacteroidota</taxon>
        <taxon>Flavobacteriia</taxon>
        <taxon>Flavobacteriales</taxon>
        <taxon>Weeksellaceae</taxon>
        <taxon>Chryseobacterium group</taxon>
        <taxon>Chryseobacterium</taxon>
    </lineage>
</organism>
<dbReference type="RefSeq" id="WP_191738419.1">
    <property type="nucleotide sequence ID" value="NZ_JACYFS010000011.1"/>
</dbReference>
<evidence type="ECO:0000313" key="2">
    <source>
        <dbReference type="Proteomes" id="UP000637299"/>
    </source>
</evidence>
<gene>
    <name evidence="1" type="ORF">IC610_19295</name>
</gene>